<keyword evidence="1" id="KW-1133">Transmembrane helix</keyword>
<organism evidence="2 3">
    <name type="scientific">Caerostris darwini</name>
    <dbReference type="NCBI Taxonomy" id="1538125"/>
    <lineage>
        <taxon>Eukaryota</taxon>
        <taxon>Metazoa</taxon>
        <taxon>Ecdysozoa</taxon>
        <taxon>Arthropoda</taxon>
        <taxon>Chelicerata</taxon>
        <taxon>Arachnida</taxon>
        <taxon>Araneae</taxon>
        <taxon>Araneomorphae</taxon>
        <taxon>Entelegynae</taxon>
        <taxon>Araneoidea</taxon>
        <taxon>Araneidae</taxon>
        <taxon>Caerostris</taxon>
    </lineage>
</organism>
<reference evidence="2 3" key="1">
    <citation type="submission" date="2021-06" db="EMBL/GenBank/DDBJ databases">
        <title>Caerostris darwini draft genome.</title>
        <authorList>
            <person name="Kono N."/>
            <person name="Arakawa K."/>
        </authorList>
    </citation>
    <scope>NUCLEOTIDE SEQUENCE [LARGE SCALE GENOMIC DNA]</scope>
</reference>
<keyword evidence="1" id="KW-0812">Transmembrane</keyword>
<evidence type="ECO:0000313" key="3">
    <source>
        <dbReference type="Proteomes" id="UP001054837"/>
    </source>
</evidence>
<keyword evidence="3" id="KW-1185">Reference proteome</keyword>
<dbReference type="EMBL" id="BPLQ01013514">
    <property type="protein sequence ID" value="GIY72757.1"/>
    <property type="molecule type" value="Genomic_DNA"/>
</dbReference>
<accession>A0AAV4VQT0</accession>
<protein>
    <submittedName>
        <fullName evidence="2">Uncharacterized protein</fullName>
    </submittedName>
</protein>
<keyword evidence="1" id="KW-0472">Membrane</keyword>
<comment type="caution">
    <text evidence="2">The sequence shown here is derived from an EMBL/GenBank/DDBJ whole genome shotgun (WGS) entry which is preliminary data.</text>
</comment>
<dbReference type="AlphaFoldDB" id="A0AAV4VQT0"/>
<name>A0AAV4VQT0_9ARAC</name>
<sequence length="114" mass="12917">MSRAILHAQSTPNNFRDKVIMFSSSCVCSTDYRSLGKPKLPNTFPNTQEVILISHPVFGVRLAGMLHSNQKLLLVVRFFGFLLFSMLLQNFCSFSFGCLRRESLVGRFIPRKAS</sequence>
<feature type="transmembrane region" description="Helical" evidence="1">
    <location>
        <begin position="72"/>
        <end position="91"/>
    </location>
</feature>
<dbReference type="Proteomes" id="UP001054837">
    <property type="component" value="Unassembled WGS sequence"/>
</dbReference>
<evidence type="ECO:0000256" key="1">
    <source>
        <dbReference type="SAM" id="Phobius"/>
    </source>
</evidence>
<proteinExistence type="predicted"/>
<gene>
    <name evidence="2" type="ORF">CDAR_53771</name>
</gene>
<evidence type="ECO:0000313" key="2">
    <source>
        <dbReference type="EMBL" id="GIY72757.1"/>
    </source>
</evidence>